<keyword evidence="5" id="KW-0963">Cytoplasm</keyword>
<dbReference type="GO" id="GO:0016020">
    <property type="term" value="C:membrane"/>
    <property type="evidence" value="ECO:0007669"/>
    <property type="project" value="UniProtKB-SubCell"/>
</dbReference>
<evidence type="ECO:0000256" key="14">
    <source>
        <dbReference type="ARBA" id="ARBA00037002"/>
    </source>
</evidence>
<dbReference type="Pfam" id="PF03061">
    <property type="entry name" value="4HBT"/>
    <property type="match status" value="1"/>
</dbReference>
<dbReference type="SUPFAM" id="SSF54637">
    <property type="entry name" value="Thioesterase/thiol ester dehydrase-isomerase"/>
    <property type="match status" value="1"/>
</dbReference>
<evidence type="ECO:0000313" key="26">
    <source>
        <dbReference type="Proteomes" id="UP000236340"/>
    </source>
</evidence>
<evidence type="ECO:0000256" key="15">
    <source>
        <dbReference type="ARBA" id="ARBA00038456"/>
    </source>
</evidence>
<dbReference type="GO" id="GO:0016790">
    <property type="term" value="F:thiolester hydrolase activity"/>
    <property type="evidence" value="ECO:0007669"/>
    <property type="project" value="UniProtKB-ARBA"/>
</dbReference>
<keyword evidence="12" id="KW-0966">Cell projection</keyword>
<comment type="similarity">
    <text evidence="15">Belongs to the THEM4/THEM5 thioesterase family.</text>
</comment>
<evidence type="ECO:0000256" key="4">
    <source>
        <dbReference type="ARBA" id="ARBA00022475"/>
    </source>
</evidence>
<dbReference type="InterPro" id="IPR006683">
    <property type="entry name" value="Thioestr_dom"/>
</dbReference>
<comment type="catalytic activity">
    <reaction evidence="13">
        <text>(5Z,8Z,11Z,14Z)-eicosatetraenoyl-CoA + H2O = (5Z,8Z,11Z,14Z)-eicosatetraenoate + CoA + H(+)</text>
        <dbReference type="Rhea" id="RHEA:40151"/>
        <dbReference type="ChEBI" id="CHEBI:15377"/>
        <dbReference type="ChEBI" id="CHEBI:15378"/>
        <dbReference type="ChEBI" id="CHEBI:32395"/>
        <dbReference type="ChEBI" id="CHEBI:57287"/>
        <dbReference type="ChEBI" id="CHEBI:57368"/>
    </reaction>
    <physiologicalReaction direction="left-to-right" evidence="13">
        <dbReference type="Rhea" id="RHEA:40152"/>
    </physiologicalReaction>
</comment>
<keyword evidence="11" id="KW-0472">Membrane</keyword>
<name>A0A2K2HC11_9BACT</name>
<feature type="domain" description="Thioesterase" evidence="24">
    <location>
        <begin position="54"/>
        <end position="129"/>
    </location>
</feature>
<protein>
    <recommendedName>
        <fullName evidence="17">Acyl-coenzyme A thioesterase THEM4</fullName>
        <ecNumber evidence="16">3.1.2.2</ecNumber>
    </recommendedName>
    <alternativeName>
        <fullName evidence="18">Thioesterase superfamily member 4</fullName>
    </alternativeName>
</protein>
<comment type="catalytic activity">
    <reaction evidence="19">
        <text>octanoyl-CoA + H2O = octanoate + CoA + H(+)</text>
        <dbReference type="Rhea" id="RHEA:30143"/>
        <dbReference type="ChEBI" id="CHEBI:15377"/>
        <dbReference type="ChEBI" id="CHEBI:15378"/>
        <dbReference type="ChEBI" id="CHEBI:25646"/>
        <dbReference type="ChEBI" id="CHEBI:57287"/>
        <dbReference type="ChEBI" id="CHEBI:57386"/>
    </reaction>
    <physiologicalReaction direction="left-to-right" evidence="19">
        <dbReference type="Rhea" id="RHEA:30144"/>
    </physiologicalReaction>
</comment>
<evidence type="ECO:0000256" key="13">
    <source>
        <dbReference type="ARBA" id="ARBA00035852"/>
    </source>
</evidence>
<dbReference type="AlphaFoldDB" id="A0A2K2HC11"/>
<dbReference type="OrthoDB" id="5297685at2"/>
<comment type="catalytic activity">
    <reaction evidence="21">
        <text>decanoyl-CoA + H2O = decanoate + CoA + H(+)</text>
        <dbReference type="Rhea" id="RHEA:40059"/>
        <dbReference type="ChEBI" id="CHEBI:15377"/>
        <dbReference type="ChEBI" id="CHEBI:15378"/>
        <dbReference type="ChEBI" id="CHEBI:27689"/>
        <dbReference type="ChEBI" id="CHEBI:57287"/>
        <dbReference type="ChEBI" id="CHEBI:61430"/>
    </reaction>
    <physiologicalReaction direction="left-to-right" evidence="21">
        <dbReference type="Rhea" id="RHEA:40060"/>
    </physiologicalReaction>
</comment>
<dbReference type="PANTHER" id="PTHR12418">
    <property type="entry name" value="ACYL-COENZYME A THIOESTERASE THEM4"/>
    <property type="match status" value="1"/>
</dbReference>
<evidence type="ECO:0000256" key="1">
    <source>
        <dbReference type="ARBA" id="ARBA00004170"/>
    </source>
</evidence>
<keyword evidence="4" id="KW-1003">Cell membrane</keyword>
<evidence type="ECO:0000256" key="18">
    <source>
        <dbReference type="ARBA" id="ARBA00043210"/>
    </source>
</evidence>
<evidence type="ECO:0000256" key="7">
    <source>
        <dbReference type="ARBA" id="ARBA00022801"/>
    </source>
</evidence>
<evidence type="ECO:0000256" key="8">
    <source>
        <dbReference type="ARBA" id="ARBA00022832"/>
    </source>
</evidence>
<accession>A0A2K2HC11</accession>
<evidence type="ECO:0000256" key="21">
    <source>
        <dbReference type="ARBA" id="ARBA00047969"/>
    </source>
</evidence>
<dbReference type="Gene3D" id="3.10.129.10">
    <property type="entry name" value="Hotdog Thioesterase"/>
    <property type="match status" value="1"/>
</dbReference>
<dbReference type="RefSeq" id="WP_103114859.1">
    <property type="nucleotide sequence ID" value="NZ_PPFX01000009.1"/>
</dbReference>
<evidence type="ECO:0000256" key="6">
    <source>
        <dbReference type="ARBA" id="ARBA00022703"/>
    </source>
</evidence>
<keyword evidence="10" id="KW-0443">Lipid metabolism</keyword>
<keyword evidence="7" id="KW-0378">Hydrolase</keyword>
<evidence type="ECO:0000256" key="9">
    <source>
        <dbReference type="ARBA" id="ARBA00022946"/>
    </source>
</evidence>
<evidence type="ECO:0000313" key="25">
    <source>
        <dbReference type="EMBL" id="PNU20759.1"/>
    </source>
</evidence>
<dbReference type="InterPro" id="IPR052365">
    <property type="entry name" value="THEM4/THEM5_acyl-CoA_thioest"/>
</dbReference>
<dbReference type="InterPro" id="IPR029069">
    <property type="entry name" value="HotDog_dom_sf"/>
</dbReference>
<evidence type="ECO:0000256" key="12">
    <source>
        <dbReference type="ARBA" id="ARBA00023273"/>
    </source>
</evidence>
<comment type="catalytic activity">
    <reaction evidence="23">
        <text>tetradecanoyl-CoA + H2O = tetradecanoate + CoA + H(+)</text>
        <dbReference type="Rhea" id="RHEA:40119"/>
        <dbReference type="ChEBI" id="CHEBI:15377"/>
        <dbReference type="ChEBI" id="CHEBI:15378"/>
        <dbReference type="ChEBI" id="CHEBI:30807"/>
        <dbReference type="ChEBI" id="CHEBI:57287"/>
        <dbReference type="ChEBI" id="CHEBI:57385"/>
    </reaction>
    <physiologicalReaction direction="left-to-right" evidence="23">
        <dbReference type="Rhea" id="RHEA:40120"/>
    </physiologicalReaction>
</comment>
<dbReference type="PANTHER" id="PTHR12418:SF19">
    <property type="entry name" value="ACYL-COENZYME A THIOESTERASE THEM4"/>
    <property type="match status" value="1"/>
</dbReference>
<dbReference type="CDD" id="cd03443">
    <property type="entry name" value="PaaI_thioesterase"/>
    <property type="match status" value="1"/>
</dbReference>
<dbReference type="EMBL" id="PPFX01000009">
    <property type="protein sequence ID" value="PNU20759.1"/>
    <property type="molecule type" value="Genomic_DNA"/>
</dbReference>
<keyword evidence="8" id="KW-0276">Fatty acid metabolism</keyword>
<comment type="caution">
    <text evidence="25">The sequence shown here is derived from an EMBL/GenBank/DDBJ whole genome shotgun (WGS) entry which is preliminary data.</text>
</comment>
<dbReference type="Proteomes" id="UP000236340">
    <property type="component" value="Unassembled WGS sequence"/>
</dbReference>
<evidence type="ECO:0000256" key="22">
    <source>
        <dbReference type="ARBA" id="ARBA00048074"/>
    </source>
</evidence>
<keyword evidence="9" id="KW-0809">Transit peptide</keyword>
<evidence type="ECO:0000259" key="24">
    <source>
        <dbReference type="Pfam" id="PF03061"/>
    </source>
</evidence>
<evidence type="ECO:0000256" key="11">
    <source>
        <dbReference type="ARBA" id="ARBA00023136"/>
    </source>
</evidence>
<evidence type="ECO:0000256" key="5">
    <source>
        <dbReference type="ARBA" id="ARBA00022490"/>
    </source>
</evidence>
<comment type="catalytic activity">
    <reaction evidence="14">
        <text>(9Z)-octadecenoyl-CoA + H2O = (9Z)-octadecenoate + CoA + H(+)</text>
        <dbReference type="Rhea" id="RHEA:40139"/>
        <dbReference type="ChEBI" id="CHEBI:15377"/>
        <dbReference type="ChEBI" id="CHEBI:15378"/>
        <dbReference type="ChEBI" id="CHEBI:30823"/>
        <dbReference type="ChEBI" id="CHEBI:57287"/>
        <dbReference type="ChEBI" id="CHEBI:57387"/>
    </reaction>
    <physiologicalReaction direction="left-to-right" evidence="14">
        <dbReference type="Rhea" id="RHEA:40140"/>
    </physiologicalReaction>
</comment>
<organism evidence="25 26">
    <name type="scientific">Geothermobacter hydrogeniphilus</name>
    <dbReference type="NCBI Taxonomy" id="1969733"/>
    <lineage>
        <taxon>Bacteria</taxon>
        <taxon>Pseudomonadati</taxon>
        <taxon>Thermodesulfobacteriota</taxon>
        <taxon>Desulfuromonadia</taxon>
        <taxon>Desulfuromonadales</taxon>
        <taxon>Geothermobacteraceae</taxon>
        <taxon>Geothermobacter</taxon>
    </lineage>
</organism>
<keyword evidence="6" id="KW-0053">Apoptosis</keyword>
<comment type="subcellular location">
    <subcellularLocation>
        <location evidence="3">Cell projection</location>
        <location evidence="3">Ruffle membrane</location>
    </subcellularLocation>
    <subcellularLocation>
        <location evidence="2">Cytoplasm</location>
    </subcellularLocation>
    <subcellularLocation>
        <location evidence="1">Membrane</location>
        <topology evidence="1">Peripheral membrane protein</topology>
    </subcellularLocation>
</comment>
<evidence type="ECO:0000256" key="19">
    <source>
        <dbReference type="ARBA" id="ARBA00047588"/>
    </source>
</evidence>
<dbReference type="GO" id="GO:0006631">
    <property type="term" value="P:fatty acid metabolic process"/>
    <property type="evidence" value="ECO:0007669"/>
    <property type="project" value="UniProtKB-KW"/>
</dbReference>
<evidence type="ECO:0000256" key="2">
    <source>
        <dbReference type="ARBA" id="ARBA00004496"/>
    </source>
</evidence>
<proteinExistence type="inferred from homology"/>
<evidence type="ECO:0000256" key="16">
    <source>
        <dbReference type="ARBA" id="ARBA00038848"/>
    </source>
</evidence>
<dbReference type="EC" id="3.1.2.2" evidence="16"/>
<evidence type="ECO:0000256" key="17">
    <source>
        <dbReference type="ARBA" id="ARBA00040123"/>
    </source>
</evidence>
<evidence type="ECO:0000256" key="23">
    <source>
        <dbReference type="ARBA" id="ARBA00048180"/>
    </source>
</evidence>
<dbReference type="GO" id="GO:0005737">
    <property type="term" value="C:cytoplasm"/>
    <property type="evidence" value="ECO:0007669"/>
    <property type="project" value="UniProtKB-SubCell"/>
</dbReference>
<sequence length="176" mass="19602">MTYKIKQTQNISRGCMVCGVENDFGLKTRFHVTEENEVIAVFTPRQVHQSYPQITHGGITAAILDETIGRAIMPLTDSLAFGVTIELNVKYKKPVPYDVELKAMGRITRNNGRIFEGTGELYLPDGTVAATAEGKFLKRPLEKFTSAEFIKNHWFTPDDVPEEISIQPEVSSKAPG</sequence>
<reference evidence="25 26" key="1">
    <citation type="journal article" date="2018" name="Genome Announc.">
        <title>Genome Sequence of Geothermobacter sp. HR-1 Iron Reducer from the Loihi Seamount.</title>
        <authorList>
            <person name="Smith H."/>
            <person name="Abuyen K."/>
            <person name="Tremblay J."/>
            <person name="Savalia P."/>
            <person name="Perez-Rodriguez I."/>
            <person name="Emerson D."/>
            <person name="Tully B."/>
            <person name="Amend J."/>
        </authorList>
    </citation>
    <scope>NUCLEOTIDE SEQUENCE [LARGE SCALE GENOMIC DNA]</scope>
    <source>
        <strain evidence="25 26">HR-1</strain>
    </source>
</reference>
<gene>
    <name evidence="25" type="ORF">C2E25_05955</name>
</gene>
<evidence type="ECO:0000256" key="10">
    <source>
        <dbReference type="ARBA" id="ARBA00023098"/>
    </source>
</evidence>
<comment type="catalytic activity">
    <reaction evidence="20">
        <text>hexadecanoyl-CoA + H2O = hexadecanoate + CoA + H(+)</text>
        <dbReference type="Rhea" id="RHEA:16645"/>
        <dbReference type="ChEBI" id="CHEBI:7896"/>
        <dbReference type="ChEBI" id="CHEBI:15377"/>
        <dbReference type="ChEBI" id="CHEBI:15378"/>
        <dbReference type="ChEBI" id="CHEBI:57287"/>
        <dbReference type="ChEBI" id="CHEBI:57379"/>
        <dbReference type="EC" id="3.1.2.2"/>
    </reaction>
    <physiologicalReaction direction="left-to-right" evidence="20">
        <dbReference type="Rhea" id="RHEA:16646"/>
    </physiologicalReaction>
</comment>
<evidence type="ECO:0000256" key="20">
    <source>
        <dbReference type="ARBA" id="ARBA00047734"/>
    </source>
</evidence>
<comment type="catalytic activity">
    <reaction evidence="22">
        <text>dodecanoyl-CoA + H2O = dodecanoate + CoA + H(+)</text>
        <dbReference type="Rhea" id="RHEA:30135"/>
        <dbReference type="ChEBI" id="CHEBI:15377"/>
        <dbReference type="ChEBI" id="CHEBI:15378"/>
        <dbReference type="ChEBI" id="CHEBI:18262"/>
        <dbReference type="ChEBI" id="CHEBI:57287"/>
        <dbReference type="ChEBI" id="CHEBI:57375"/>
    </reaction>
    <physiologicalReaction direction="left-to-right" evidence="22">
        <dbReference type="Rhea" id="RHEA:30136"/>
    </physiologicalReaction>
</comment>
<evidence type="ECO:0000256" key="3">
    <source>
        <dbReference type="ARBA" id="ARBA00004632"/>
    </source>
</evidence>